<feature type="compositionally biased region" description="Polar residues" evidence="1">
    <location>
        <begin position="723"/>
        <end position="735"/>
    </location>
</feature>
<feature type="region of interest" description="Disordered" evidence="1">
    <location>
        <begin position="723"/>
        <end position="768"/>
    </location>
</feature>
<name>A0A8A1LUU2_AJEC8</name>
<feature type="compositionally biased region" description="Low complexity" evidence="1">
    <location>
        <begin position="29"/>
        <end position="43"/>
    </location>
</feature>
<dbReference type="AlphaFoldDB" id="A0A8A1LUU2"/>
<proteinExistence type="predicted"/>
<reference evidence="3" key="1">
    <citation type="submission" date="2021-01" db="EMBL/GenBank/DDBJ databases">
        <title>Chromosome-level genome assembly of a human fungal pathogen reveals clustering of transcriptionally co-regulated genes.</title>
        <authorList>
            <person name="Voorhies M."/>
            <person name="Cohen S."/>
            <person name="Shea T.P."/>
            <person name="Petrus S."/>
            <person name="Munoz J.F."/>
            <person name="Poplawski S."/>
            <person name="Goldman W.E."/>
            <person name="Michael T."/>
            <person name="Cuomo C.A."/>
            <person name="Sil A."/>
            <person name="Beyhan S."/>
        </authorList>
    </citation>
    <scope>NUCLEOTIDE SEQUENCE</scope>
    <source>
        <strain evidence="3">H88</strain>
    </source>
</reference>
<accession>A0A8A1LUU2</accession>
<feature type="compositionally biased region" description="Low complexity" evidence="1">
    <location>
        <begin position="853"/>
        <end position="865"/>
    </location>
</feature>
<feature type="compositionally biased region" description="Polar residues" evidence="1">
    <location>
        <begin position="288"/>
        <end position="318"/>
    </location>
</feature>
<feature type="compositionally biased region" description="Polar residues" evidence="1">
    <location>
        <begin position="122"/>
        <end position="132"/>
    </location>
</feature>
<evidence type="ECO:0000313" key="3">
    <source>
        <dbReference type="EMBL" id="QSS55872.1"/>
    </source>
</evidence>
<feature type="compositionally biased region" description="Low complexity" evidence="1">
    <location>
        <begin position="88"/>
        <end position="111"/>
    </location>
</feature>
<dbReference type="VEuPathDB" id="FungiDB:I7I53_03871"/>
<organism evidence="3 4">
    <name type="scientific">Ajellomyces capsulatus (strain H88)</name>
    <name type="common">Darling's disease fungus</name>
    <name type="synonym">Histoplasma capsulatum</name>
    <dbReference type="NCBI Taxonomy" id="544711"/>
    <lineage>
        <taxon>Eukaryota</taxon>
        <taxon>Fungi</taxon>
        <taxon>Dikarya</taxon>
        <taxon>Ascomycota</taxon>
        <taxon>Pezizomycotina</taxon>
        <taxon>Eurotiomycetes</taxon>
        <taxon>Eurotiomycetidae</taxon>
        <taxon>Onygenales</taxon>
        <taxon>Ajellomycetaceae</taxon>
        <taxon>Histoplasma</taxon>
    </lineage>
</organism>
<feature type="region of interest" description="Disordered" evidence="1">
    <location>
        <begin position="809"/>
        <end position="865"/>
    </location>
</feature>
<evidence type="ECO:0000256" key="1">
    <source>
        <dbReference type="SAM" id="MobiDB-lite"/>
    </source>
</evidence>
<dbReference type="EMBL" id="CP069105">
    <property type="protein sequence ID" value="QSS55872.1"/>
    <property type="molecule type" value="Genomic_DNA"/>
</dbReference>
<feature type="region of interest" description="Disordered" evidence="1">
    <location>
        <begin position="1"/>
        <end position="142"/>
    </location>
</feature>
<protein>
    <recommendedName>
        <fullName evidence="2">CRIB domain-containing protein</fullName>
    </recommendedName>
</protein>
<sequence length="865" mass="94978">MFGSVSSLKQHRHQQRTHDKNTDDINQNSFPSSPISSSSFPDSQWYSNQSCDHLPPPMSSTYTRPESPAVVRSRSATRSPIRLSVFGARSRSNTATSSSSSFKSPASSMTSVDTGSRRSSQDGRTPSSSISASEKEAVTTKSILSRGSRILRRKGSKFSISSILTLDEEDEMARGAHSASQKTDALGIFYRSHRSRHSDTHALKKNISDPFDFQHVTHTSPSQLPPLNNCHLHDIVTEFSVIRASQRPGSELKGIRAERLHSENSSSDNISTNNDAILRTWDSKFQHSHSPPRSPNARTSPNSHSNLQSNRNSRSVENFSRPVSRLSRQQSSPSMIPPPRSSSKLATPDIPEPSPQTIDALLGLHSTFVVPETMYDDTQEQQLPKLDLPSVFPGVGNAITPDDDEPVMARTPPSNIHTFDLADVPEEDETAASRNSEARNSVLATSSEPFRFGQSTPRVDFDKPLPAVPLYKQRIQEPLGSPTIPALAGDSDTAFAQKKWALNKRRSILQRPADDLSWEDDIDYCYEHAAESNSNFDWQRTSFEELVMRERLESLTIRATPVADSPSAIGTEKFAEPTDLQNQESQDASEHSDRQSINENTATVPLFIAASYDVSPITATSLLPCVQVDPLSQTDYFRAEHVPIVAAPFGDDMVSNQAYDELIPGGQKIDEHYPLYFPIQVDEPVDSSRGSCSPISKCNSQESIILSRAASVARKHRSSVSTISVPELVHSSNRSHPAVDHDSMPSASEQQMKKIASRPPPIAIHQRSKSLARELTQRSAPILSADSVDGYNSEVSSVPKMPYHDRAKSVSALDLCQPTSPVKTKTPETRKRSATVTRGPSGRKARKSYSLFPTAAAATPAPASR</sequence>
<gene>
    <name evidence="3" type="ORF">I7I53_03871</name>
</gene>
<dbReference type="InterPro" id="IPR000095">
    <property type="entry name" value="CRIB_dom"/>
</dbReference>
<feature type="domain" description="CRIB" evidence="2">
    <location>
        <begin position="207"/>
        <end position="220"/>
    </location>
</feature>
<dbReference type="PROSITE" id="PS50108">
    <property type="entry name" value="CRIB"/>
    <property type="match status" value="1"/>
</dbReference>
<feature type="region of interest" description="Disordered" evidence="1">
    <location>
        <begin position="284"/>
        <end position="357"/>
    </location>
</feature>
<evidence type="ECO:0000259" key="2">
    <source>
        <dbReference type="PROSITE" id="PS50108"/>
    </source>
</evidence>
<evidence type="ECO:0000313" key="4">
    <source>
        <dbReference type="Proteomes" id="UP000663419"/>
    </source>
</evidence>
<feature type="region of interest" description="Disordered" evidence="1">
    <location>
        <begin position="577"/>
        <end position="597"/>
    </location>
</feature>
<dbReference type="Proteomes" id="UP000663419">
    <property type="component" value="Chromosome 4"/>
</dbReference>